<keyword evidence="6" id="KW-0804">Transcription</keyword>
<keyword evidence="3" id="KW-0862">Zinc</keyword>
<dbReference type="InterPro" id="IPR036388">
    <property type="entry name" value="WH-like_DNA-bd_sf"/>
</dbReference>
<dbReference type="CDD" id="cd07153">
    <property type="entry name" value="Fur_like"/>
    <property type="match status" value="1"/>
</dbReference>
<comment type="similarity">
    <text evidence="1">Belongs to the Fur family.</text>
</comment>
<reference evidence="7 8" key="1">
    <citation type="submission" date="2023-03" db="EMBL/GenBank/DDBJ databases">
        <title>Bacillus Genome Sequencing.</title>
        <authorList>
            <person name="Dunlap C."/>
        </authorList>
    </citation>
    <scope>NUCLEOTIDE SEQUENCE [LARGE SCALE GENOMIC DNA]</scope>
    <source>
        <strain evidence="7 8">B-23453</strain>
    </source>
</reference>
<evidence type="ECO:0000313" key="8">
    <source>
        <dbReference type="Proteomes" id="UP001341444"/>
    </source>
</evidence>
<comment type="caution">
    <text evidence="7">The sequence shown here is derived from an EMBL/GenBank/DDBJ whole genome shotgun (WGS) entry which is preliminary data.</text>
</comment>
<keyword evidence="5" id="KW-0238">DNA-binding</keyword>
<dbReference type="Gene3D" id="3.30.1490.190">
    <property type="match status" value="1"/>
</dbReference>
<keyword evidence="8" id="KW-1185">Reference proteome</keyword>
<dbReference type="SUPFAM" id="SSF46785">
    <property type="entry name" value="Winged helix' DNA-binding domain"/>
    <property type="match status" value="1"/>
</dbReference>
<dbReference type="EMBL" id="JARMAB010000014">
    <property type="protein sequence ID" value="MED1203689.1"/>
    <property type="molecule type" value="Genomic_DNA"/>
</dbReference>
<proteinExistence type="inferred from homology"/>
<dbReference type="PANTHER" id="PTHR33202:SF7">
    <property type="entry name" value="FERRIC UPTAKE REGULATION PROTEIN"/>
    <property type="match status" value="1"/>
</dbReference>
<dbReference type="Gene3D" id="1.10.10.10">
    <property type="entry name" value="Winged helix-like DNA-binding domain superfamily/Winged helix DNA-binding domain"/>
    <property type="match status" value="1"/>
</dbReference>
<accession>A0ABU6MG75</accession>
<evidence type="ECO:0000256" key="2">
    <source>
        <dbReference type="ARBA" id="ARBA00022491"/>
    </source>
</evidence>
<keyword evidence="4" id="KW-0805">Transcription regulation</keyword>
<dbReference type="RefSeq" id="WP_066268711.1">
    <property type="nucleotide sequence ID" value="NZ_JARMAB010000014.1"/>
</dbReference>
<protein>
    <submittedName>
        <fullName evidence="7">Fur family transcriptional regulator</fullName>
    </submittedName>
</protein>
<dbReference type="InterPro" id="IPR043135">
    <property type="entry name" value="Fur_C"/>
</dbReference>
<gene>
    <name evidence="7" type="ORF">P4T90_11485</name>
</gene>
<dbReference type="Pfam" id="PF01475">
    <property type="entry name" value="FUR"/>
    <property type="match status" value="1"/>
</dbReference>
<evidence type="ECO:0000256" key="1">
    <source>
        <dbReference type="ARBA" id="ARBA00007957"/>
    </source>
</evidence>
<evidence type="ECO:0000256" key="5">
    <source>
        <dbReference type="ARBA" id="ARBA00023125"/>
    </source>
</evidence>
<evidence type="ECO:0000256" key="4">
    <source>
        <dbReference type="ARBA" id="ARBA00023015"/>
    </source>
</evidence>
<dbReference type="PANTHER" id="PTHR33202">
    <property type="entry name" value="ZINC UPTAKE REGULATION PROTEIN"/>
    <property type="match status" value="1"/>
</dbReference>
<dbReference type="Proteomes" id="UP001341444">
    <property type="component" value="Unassembled WGS sequence"/>
</dbReference>
<organism evidence="7 8">
    <name type="scientific">Heyndrickxia acidicola</name>
    <dbReference type="NCBI Taxonomy" id="209389"/>
    <lineage>
        <taxon>Bacteria</taxon>
        <taxon>Bacillati</taxon>
        <taxon>Bacillota</taxon>
        <taxon>Bacilli</taxon>
        <taxon>Bacillales</taxon>
        <taxon>Bacillaceae</taxon>
        <taxon>Heyndrickxia</taxon>
    </lineage>
</organism>
<evidence type="ECO:0000256" key="6">
    <source>
        <dbReference type="ARBA" id="ARBA00023163"/>
    </source>
</evidence>
<evidence type="ECO:0000313" key="7">
    <source>
        <dbReference type="EMBL" id="MED1203689.1"/>
    </source>
</evidence>
<dbReference type="InterPro" id="IPR002481">
    <property type="entry name" value="FUR"/>
</dbReference>
<evidence type="ECO:0000256" key="3">
    <source>
        <dbReference type="ARBA" id="ARBA00022833"/>
    </source>
</evidence>
<sequence length="142" mass="16040">MLNRSQIKALLNEQKFRLTGEREALLDLFSESSRMLSPAQLHELALEKDVKVGLTTVYRLLEVMTKTGIATPFFIEGVIYYVFCGCDHHHHLVCLSCHQVVDMHQSCPGVEVPDDFQVDHHRLDLFGTCSVCQQSSVGRGTH</sequence>
<dbReference type="InterPro" id="IPR036390">
    <property type="entry name" value="WH_DNA-bd_sf"/>
</dbReference>
<name>A0ABU6MG75_9BACI</name>
<keyword evidence="2" id="KW-0678">Repressor</keyword>